<dbReference type="RefSeq" id="WP_078923488.1">
    <property type="nucleotide sequence ID" value="NZ_FUYB01000018.1"/>
</dbReference>
<keyword evidence="1" id="KW-1133">Transmembrane helix</keyword>
<evidence type="ECO:0000313" key="2">
    <source>
        <dbReference type="EMBL" id="SKA89407.1"/>
    </source>
</evidence>
<feature type="transmembrane region" description="Helical" evidence="1">
    <location>
        <begin position="239"/>
        <end position="262"/>
    </location>
</feature>
<dbReference type="STRING" id="92487.SAMN02745130_03036"/>
<dbReference type="AlphaFoldDB" id="A0A1T4XIR8"/>
<feature type="transmembrane region" description="Helical" evidence="1">
    <location>
        <begin position="113"/>
        <end position="132"/>
    </location>
</feature>
<feature type="transmembrane region" description="Helical" evidence="1">
    <location>
        <begin position="138"/>
        <end position="155"/>
    </location>
</feature>
<feature type="transmembrane region" description="Helical" evidence="1">
    <location>
        <begin position="12"/>
        <end position="29"/>
    </location>
</feature>
<name>A0A1T4XIR8_9GAMM</name>
<feature type="transmembrane region" description="Helical" evidence="1">
    <location>
        <begin position="164"/>
        <end position="192"/>
    </location>
</feature>
<keyword evidence="1" id="KW-0812">Transmembrane</keyword>
<feature type="transmembrane region" description="Helical" evidence="1">
    <location>
        <begin position="204"/>
        <end position="227"/>
    </location>
</feature>
<accession>A0A1T4XIR8</accession>
<keyword evidence="1" id="KW-0472">Membrane</keyword>
<gene>
    <name evidence="2" type="ORF">SAMN02745130_03036</name>
</gene>
<feature type="transmembrane region" description="Helical" evidence="1">
    <location>
        <begin position="268"/>
        <end position="294"/>
    </location>
</feature>
<evidence type="ECO:0008006" key="4">
    <source>
        <dbReference type="Google" id="ProtNLM"/>
    </source>
</evidence>
<evidence type="ECO:0000256" key="1">
    <source>
        <dbReference type="SAM" id="Phobius"/>
    </source>
</evidence>
<proteinExistence type="predicted"/>
<evidence type="ECO:0000313" key="3">
    <source>
        <dbReference type="Proteomes" id="UP000190460"/>
    </source>
</evidence>
<feature type="transmembrane region" description="Helical" evidence="1">
    <location>
        <begin position="78"/>
        <end position="101"/>
    </location>
</feature>
<reference evidence="2 3" key="1">
    <citation type="submission" date="2017-02" db="EMBL/GenBank/DDBJ databases">
        <authorList>
            <person name="Peterson S.W."/>
        </authorList>
    </citation>
    <scope>NUCLEOTIDE SEQUENCE [LARGE SCALE GENOMIC DNA]</scope>
    <source>
        <strain evidence="2 3">ATCC 49788</strain>
    </source>
</reference>
<protein>
    <recommendedName>
        <fullName evidence="4">Dolichyl-phosphate-mannose-protein mannosyltransferase</fullName>
    </recommendedName>
</protein>
<organism evidence="2 3">
    <name type="scientific">Thiothrix eikelboomii</name>
    <dbReference type="NCBI Taxonomy" id="92487"/>
    <lineage>
        <taxon>Bacteria</taxon>
        <taxon>Pseudomonadati</taxon>
        <taxon>Pseudomonadota</taxon>
        <taxon>Gammaproteobacteria</taxon>
        <taxon>Thiotrichales</taxon>
        <taxon>Thiotrichaceae</taxon>
        <taxon>Thiothrix</taxon>
    </lineage>
</organism>
<sequence>MLFFSSKTAFDLLILITLAKFIAFFYIKADSDIFESIFLSGNDSGYYHAYAMGEVSEVTSVWPIFLKFLHEYGLYDRYVISVILFLISIFIPFIFASLLLKTEVFNNAADRKVYWNFILLISCYPSIFLLSLDIYRDMAMLFLFSITLWLIKKYIEKNQRGKTLLILPIILLIYLLFLFREYLGVSILAGLFSYKLKISKNKKYYFFVLYFLALAILNNFGYLNPLLEYRGQGFTTGNTTLGVSLLNTDTLSFFVLYLYSAIMQLSGFFITSIPSIFIFFTESVFFIIATIYIIRNSNLLTPFARFLIIFSLFYASIWIIGNDNIGTAARLRTFNYISIYLIASIVYIEKLKIHRSKLKKNI</sequence>
<dbReference type="EMBL" id="FUYB01000018">
    <property type="protein sequence ID" value="SKA89407.1"/>
    <property type="molecule type" value="Genomic_DNA"/>
</dbReference>
<feature type="transmembrane region" description="Helical" evidence="1">
    <location>
        <begin position="333"/>
        <end position="351"/>
    </location>
</feature>
<keyword evidence="3" id="KW-1185">Reference proteome</keyword>
<feature type="transmembrane region" description="Helical" evidence="1">
    <location>
        <begin position="303"/>
        <end position="321"/>
    </location>
</feature>
<dbReference type="Proteomes" id="UP000190460">
    <property type="component" value="Unassembled WGS sequence"/>
</dbReference>
<dbReference type="OrthoDB" id="2162143at2"/>